<feature type="transmembrane region" description="Helical" evidence="11">
    <location>
        <begin position="418"/>
        <end position="439"/>
    </location>
</feature>
<evidence type="ECO:0000313" key="13">
    <source>
        <dbReference type="EMBL" id="EEK17179.1"/>
    </source>
</evidence>
<dbReference type="AlphaFoldDB" id="C2MAT5"/>
<dbReference type="GO" id="GO:0004222">
    <property type="term" value="F:metalloendopeptidase activity"/>
    <property type="evidence" value="ECO:0007669"/>
    <property type="project" value="InterPro"/>
</dbReference>
<keyword evidence="7 11" id="KW-0862">Zinc</keyword>
<dbReference type="GO" id="GO:0016020">
    <property type="term" value="C:membrane"/>
    <property type="evidence" value="ECO:0007669"/>
    <property type="project" value="UniProtKB-SubCell"/>
</dbReference>
<dbReference type="STRING" id="596327.PORUE0001_0785"/>
<organism evidence="13 14">
    <name type="scientific">Porphyromonas uenonis 60-3</name>
    <dbReference type="NCBI Taxonomy" id="596327"/>
    <lineage>
        <taxon>Bacteria</taxon>
        <taxon>Pseudomonadati</taxon>
        <taxon>Bacteroidota</taxon>
        <taxon>Bacteroidia</taxon>
        <taxon>Bacteroidales</taxon>
        <taxon>Porphyromonadaceae</taxon>
        <taxon>Porphyromonas</taxon>
    </lineage>
</organism>
<reference evidence="13 14" key="1">
    <citation type="submission" date="2009-04" db="EMBL/GenBank/DDBJ databases">
        <authorList>
            <person name="Sebastian Y."/>
            <person name="Madupu R."/>
            <person name="Durkin A.S."/>
            <person name="Torralba M."/>
            <person name="Methe B."/>
            <person name="Sutton G.G."/>
            <person name="Strausberg R.L."/>
            <person name="Nelson K.E."/>
        </authorList>
    </citation>
    <scope>NUCLEOTIDE SEQUENCE [LARGE SCALE GENOMIC DNA]</scope>
    <source>
        <strain evidence="13 14">60-3</strain>
    </source>
</reference>
<dbReference type="RefSeq" id="WP_007365024.1">
    <property type="nucleotide sequence ID" value="NZ_ACLR01000116.1"/>
</dbReference>
<sequence length="446" mass="50032">MGIDTIALMSTLMRIGQLLLALSLLVFIHELGHFLFARLFGVRVDKFYLFFDLKGKALWRYRPKGSETEYGIGWLPLGGYCKIHGMIDESLDTDQIKEPIRGNEFRSKPAWQRFFILIGGVLFNFILALLIYAGISYHWGDVEMSSRSVTAGMIFSPAAQEVGFHDGDIIWSIDGKERDVLRADFMRAVIEAKEVTVQRDGQLVNIAIPDDMMQRILRGNEGLMTMQLPFIADSVLAGSAAAEAGVQRGDKLLALDSIPMPHLPSGRRYFYTHAGEWISSEWLRGSDTVQLAIRPDTTGVIGVMLRPLQDIYEVQQVRYSLPESFVAGWHKGIGTLSGYAQDMKYVFTPEGASSLGGLVSMGKLFPAQWDWFTFWQICALLSIIFAFMNIIPIPGLDGGHLLFVIWEMITGRKVKDEVLIRAQMVGMLLLIALVIYANANDLFKLF</sequence>
<dbReference type="Pfam" id="PF02163">
    <property type="entry name" value="Peptidase_M50"/>
    <property type="match status" value="1"/>
</dbReference>
<comment type="subcellular location">
    <subcellularLocation>
        <location evidence="2">Membrane</location>
        <topology evidence="2">Multi-pass membrane protein</topology>
    </subcellularLocation>
</comment>
<proteinExistence type="inferred from homology"/>
<evidence type="ECO:0000256" key="1">
    <source>
        <dbReference type="ARBA" id="ARBA00001947"/>
    </source>
</evidence>
<dbReference type="GO" id="GO:0046872">
    <property type="term" value="F:metal ion binding"/>
    <property type="evidence" value="ECO:0007669"/>
    <property type="project" value="UniProtKB-KW"/>
</dbReference>
<keyword evidence="4 13" id="KW-0645">Protease</keyword>
<dbReference type="InterPro" id="IPR036034">
    <property type="entry name" value="PDZ_sf"/>
</dbReference>
<evidence type="ECO:0000259" key="12">
    <source>
        <dbReference type="Pfam" id="PF02163"/>
    </source>
</evidence>
<dbReference type="Proteomes" id="UP000003303">
    <property type="component" value="Unassembled WGS sequence"/>
</dbReference>
<dbReference type="SUPFAM" id="SSF50156">
    <property type="entry name" value="PDZ domain-like"/>
    <property type="match status" value="2"/>
</dbReference>
<feature type="transmembrane region" description="Helical" evidence="11">
    <location>
        <begin position="373"/>
        <end position="406"/>
    </location>
</feature>
<dbReference type="CDD" id="cd06163">
    <property type="entry name" value="S2P-M50_PDZ_RseP-like"/>
    <property type="match status" value="1"/>
</dbReference>
<evidence type="ECO:0000256" key="11">
    <source>
        <dbReference type="RuleBase" id="RU362031"/>
    </source>
</evidence>
<keyword evidence="9 11" id="KW-0482">Metalloprotease</keyword>
<accession>C2MAT5</accession>
<dbReference type="eggNOG" id="COG0750">
    <property type="taxonomic scope" value="Bacteria"/>
</dbReference>
<feature type="domain" description="Peptidase M50" evidence="12">
    <location>
        <begin position="18"/>
        <end position="433"/>
    </location>
</feature>
<evidence type="ECO:0000256" key="10">
    <source>
        <dbReference type="ARBA" id="ARBA00023136"/>
    </source>
</evidence>
<keyword evidence="5 11" id="KW-0812">Transmembrane</keyword>
<dbReference type="EC" id="3.4.24.-" evidence="11"/>
<gene>
    <name evidence="13" type="ORF">PORUE0001_0785</name>
</gene>
<keyword evidence="8 11" id="KW-1133">Transmembrane helix</keyword>
<dbReference type="PANTHER" id="PTHR42837">
    <property type="entry name" value="REGULATOR OF SIGMA-E PROTEASE RSEP"/>
    <property type="match status" value="1"/>
</dbReference>
<evidence type="ECO:0000256" key="9">
    <source>
        <dbReference type="ARBA" id="ARBA00023049"/>
    </source>
</evidence>
<name>C2MAT5_9PORP</name>
<evidence type="ECO:0000256" key="3">
    <source>
        <dbReference type="ARBA" id="ARBA00007931"/>
    </source>
</evidence>
<feature type="transmembrane region" description="Helical" evidence="11">
    <location>
        <begin position="6"/>
        <end position="28"/>
    </location>
</feature>
<evidence type="ECO:0000256" key="8">
    <source>
        <dbReference type="ARBA" id="ARBA00022989"/>
    </source>
</evidence>
<evidence type="ECO:0000256" key="7">
    <source>
        <dbReference type="ARBA" id="ARBA00022833"/>
    </source>
</evidence>
<dbReference type="PANTHER" id="PTHR42837:SF2">
    <property type="entry name" value="MEMBRANE METALLOPROTEASE ARASP2, CHLOROPLASTIC-RELATED"/>
    <property type="match status" value="1"/>
</dbReference>
<keyword evidence="14" id="KW-1185">Reference proteome</keyword>
<dbReference type="InterPro" id="IPR004387">
    <property type="entry name" value="Pept_M50_Zn"/>
</dbReference>
<dbReference type="Gene3D" id="2.30.42.10">
    <property type="match status" value="1"/>
</dbReference>
<comment type="cofactor">
    <cofactor evidence="1 11">
        <name>Zn(2+)</name>
        <dbReference type="ChEBI" id="CHEBI:29105"/>
    </cofactor>
</comment>
<keyword evidence="10 11" id="KW-0472">Membrane</keyword>
<keyword evidence="11" id="KW-0479">Metal-binding</keyword>
<evidence type="ECO:0000256" key="6">
    <source>
        <dbReference type="ARBA" id="ARBA00022801"/>
    </source>
</evidence>
<dbReference type="GO" id="GO:0006508">
    <property type="term" value="P:proteolysis"/>
    <property type="evidence" value="ECO:0007669"/>
    <property type="project" value="UniProtKB-KW"/>
</dbReference>
<feature type="transmembrane region" description="Helical" evidence="11">
    <location>
        <begin position="114"/>
        <end position="135"/>
    </location>
</feature>
<comment type="similarity">
    <text evidence="3 11">Belongs to the peptidase M50B family.</text>
</comment>
<dbReference type="InterPro" id="IPR008915">
    <property type="entry name" value="Peptidase_M50"/>
</dbReference>
<protein>
    <recommendedName>
        <fullName evidence="11">Zinc metalloprotease</fullName>
        <ecNumber evidence="11">3.4.24.-</ecNumber>
    </recommendedName>
</protein>
<evidence type="ECO:0000256" key="5">
    <source>
        <dbReference type="ARBA" id="ARBA00022692"/>
    </source>
</evidence>
<evidence type="ECO:0000313" key="14">
    <source>
        <dbReference type="Proteomes" id="UP000003303"/>
    </source>
</evidence>
<evidence type="ECO:0000256" key="2">
    <source>
        <dbReference type="ARBA" id="ARBA00004141"/>
    </source>
</evidence>
<keyword evidence="6 11" id="KW-0378">Hydrolase</keyword>
<dbReference type="OrthoDB" id="9782003at2"/>
<dbReference type="NCBIfam" id="TIGR00054">
    <property type="entry name" value="RIP metalloprotease RseP"/>
    <property type="match status" value="1"/>
</dbReference>
<dbReference type="EMBL" id="ACLR01000116">
    <property type="protein sequence ID" value="EEK17179.1"/>
    <property type="molecule type" value="Genomic_DNA"/>
</dbReference>
<comment type="caution">
    <text evidence="13">The sequence shown here is derived from an EMBL/GenBank/DDBJ whole genome shotgun (WGS) entry which is preliminary data.</text>
</comment>
<evidence type="ECO:0000256" key="4">
    <source>
        <dbReference type="ARBA" id="ARBA00022670"/>
    </source>
</evidence>